<dbReference type="GO" id="GO:0004519">
    <property type="term" value="F:endonuclease activity"/>
    <property type="evidence" value="ECO:0007669"/>
    <property type="project" value="UniProtKB-KW"/>
</dbReference>
<dbReference type="AlphaFoldDB" id="A0AAV4BNL1"/>
<protein>
    <submittedName>
        <fullName evidence="1">Endonuclease-reverse transcriptase</fullName>
    </submittedName>
</protein>
<keyword evidence="1" id="KW-0378">Hydrolase</keyword>
<sequence>MDLMRRYRYNTIKQNVIAFYKDTFTRMKSVLTNRTMRLRTKINNMKAYIWSILLLGCECWMLTKDLERRLEAAKMWYIRRIMRISWTEKKSNEEMMEMVEYKRSLHKTTRKRQLQFFGT</sequence>
<proteinExistence type="predicted"/>
<comment type="caution">
    <text evidence="1">The sequence shown here is derived from an EMBL/GenBank/DDBJ whole genome shotgun (WGS) entry which is preliminary data.</text>
</comment>
<organism evidence="1 2">
    <name type="scientific">Plakobranchus ocellatus</name>
    <dbReference type="NCBI Taxonomy" id="259542"/>
    <lineage>
        <taxon>Eukaryota</taxon>
        <taxon>Metazoa</taxon>
        <taxon>Spiralia</taxon>
        <taxon>Lophotrochozoa</taxon>
        <taxon>Mollusca</taxon>
        <taxon>Gastropoda</taxon>
        <taxon>Heterobranchia</taxon>
        <taxon>Euthyneura</taxon>
        <taxon>Panpulmonata</taxon>
        <taxon>Sacoglossa</taxon>
        <taxon>Placobranchoidea</taxon>
        <taxon>Plakobranchidae</taxon>
        <taxon>Plakobranchus</taxon>
    </lineage>
</organism>
<dbReference type="PANTHER" id="PTHR47027">
    <property type="entry name" value="REVERSE TRANSCRIPTASE DOMAIN-CONTAINING PROTEIN"/>
    <property type="match status" value="1"/>
</dbReference>
<keyword evidence="1" id="KW-0255">Endonuclease</keyword>
<dbReference type="EMBL" id="BLXT01005274">
    <property type="protein sequence ID" value="GFO21694.1"/>
    <property type="molecule type" value="Genomic_DNA"/>
</dbReference>
<name>A0AAV4BNL1_9GAST</name>
<accession>A0AAV4BNL1</accession>
<dbReference type="PANTHER" id="PTHR47027:SF25">
    <property type="entry name" value="REVERSE TRANSCRIPTASE DOMAIN-CONTAINING PROTEIN"/>
    <property type="match status" value="1"/>
</dbReference>
<reference evidence="1 2" key="1">
    <citation type="journal article" date="2021" name="Elife">
        <title>Chloroplast acquisition without the gene transfer in kleptoplastic sea slugs, Plakobranchus ocellatus.</title>
        <authorList>
            <person name="Maeda T."/>
            <person name="Takahashi S."/>
            <person name="Yoshida T."/>
            <person name="Shimamura S."/>
            <person name="Takaki Y."/>
            <person name="Nagai Y."/>
            <person name="Toyoda A."/>
            <person name="Suzuki Y."/>
            <person name="Arimoto A."/>
            <person name="Ishii H."/>
            <person name="Satoh N."/>
            <person name="Nishiyama T."/>
            <person name="Hasebe M."/>
            <person name="Maruyama T."/>
            <person name="Minagawa J."/>
            <person name="Obokata J."/>
            <person name="Shigenobu S."/>
        </authorList>
    </citation>
    <scope>NUCLEOTIDE SEQUENCE [LARGE SCALE GENOMIC DNA]</scope>
</reference>
<dbReference type="Proteomes" id="UP000735302">
    <property type="component" value="Unassembled WGS sequence"/>
</dbReference>
<evidence type="ECO:0000313" key="2">
    <source>
        <dbReference type="Proteomes" id="UP000735302"/>
    </source>
</evidence>
<keyword evidence="1" id="KW-0540">Nuclease</keyword>
<evidence type="ECO:0000313" key="1">
    <source>
        <dbReference type="EMBL" id="GFO21694.1"/>
    </source>
</evidence>
<gene>
    <name evidence="1" type="ORF">PoB_004819900</name>
</gene>
<keyword evidence="2" id="KW-1185">Reference proteome</keyword>